<evidence type="ECO:0000313" key="3">
    <source>
        <dbReference type="Proteomes" id="UP000299102"/>
    </source>
</evidence>
<dbReference type="InterPro" id="IPR005135">
    <property type="entry name" value="Endo/exonuclease/phosphatase"/>
</dbReference>
<keyword evidence="3" id="KW-1185">Reference proteome</keyword>
<organism evidence="2 3">
    <name type="scientific">Eumeta variegata</name>
    <name type="common">Bagworm moth</name>
    <name type="synonym">Eumeta japonica</name>
    <dbReference type="NCBI Taxonomy" id="151549"/>
    <lineage>
        <taxon>Eukaryota</taxon>
        <taxon>Metazoa</taxon>
        <taxon>Ecdysozoa</taxon>
        <taxon>Arthropoda</taxon>
        <taxon>Hexapoda</taxon>
        <taxon>Insecta</taxon>
        <taxon>Pterygota</taxon>
        <taxon>Neoptera</taxon>
        <taxon>Endopterygota</taxon>
        <taxon>Lepidoptera</taxon>
        <taxon>Glossata</taxon>
        <taxon>Ditrysia</taxon>
        <taxon>Tineoidea</taxon>
        <taxon>Psychidae</taxon>
        <taxon>Oiketicinae</taxon>
        <taxon>Eumeta</taxon>
    </lineage>
</organism>
<feature type="domain" description="Endonuclease/exonuclease/phosphatase" evidence="1">
    <location>
        <begin position="85"/>
        <end position="196"/>
    </location>
</feature>
<keyword evidence="2" id="KW-0548">Nucleotidyltransferase</keyword>
<dbReference type="Gene3D" id="3.60.10.10">
    <property type="entry name" value="Endonuclease/exonuclease/phosphatase"/>
    <property type="match status" value="1"/>
</dbReference>
<proteinExistence type="predicted"/>
<sequence length="216" mass="24333">MVLEQSEELKHLQYYPVRQPTFNTSLSGKSGWVQRIKKFCGEIYSLFKLDYSVDRVVYFVGASIFERVKLFTLSTCSFVGHSTLVIVCVYLSATKQFLSSDLEALLALEVAVILLGDFNCRNSRWDYPVANYSGNELERLEDKLNFEIMAPSTSAYYPGDPCNRSSMLDIAIINGAVFNAICIETFPYLDSDHLPVLLRMGLPAGRSLNPTIKIIN</sequence>
<keyword evidence="2" id="KW-0695">RNA-directed DNA polymerase</keyword>
<dbReference type="GO" id="GO:0003964">
    <property type="term" value="F:RNA-directed DNA polymerase activity"/>
    <property type="evidence" value="ECO:0007669"/>
    <property type="project" value="UniProtKB-KW"/>
</dbReference>
<reference evidence="2 3" key="1">
    <citation type="journal article" date="2019" name="Commun. Biol.">
        <title>The bagworm genome reveals a unique fibroin gene that provides high tensile strength.</title>
        <authorList>
            <person name="Kono N."/>
            <person name="Nakamura H."/>
            <person name="Ohtoshi R."/>
            <person name="Tomita M."/>
            <person name="Numata K."/>
            <person name="Arakawa K."/>
        </authorList>
    </citation>
    <scope>NUCLEOTIDE SEQUENCE [LARGE SCALE GENOMIC DNA]</scope>
</reference>
<keyword evidence="2" id="KW-0808">Transferase</keyword>
<evidence type="ECO:0000313" key="2">
    <source>
        <dbReference type="EMBL" id="GBP41389.1"/>
    </source>
</evidence>
<accession>A0A4C1VT62</accession>
<dbReference type="OrthoDB" id="412981at2759"/>
<dbReference type="Pfam" id="PF14529">
    <property type="entry name" value="Exo_endo_phos_2"/>
    <property type="match status" value="1"/>
</dbReference>
<dbReference type="EMBL" id="BGZK01000398">
    <property type="protein sequence ID" value="GBP41389.1"/>
    <property type="molecule type" value="Genomic_DNA"/>
</dbReference>
<protein>
    <submittedName>
        <fullName evidence="2">RNA-directed DNA polymerase from mobile element jockey</fullName>
    </submittedName>
</protein>
<dbReference type="InterPro" id="IPR036691">
    <property type="entry name" value="Endo/exonu/phosph_ase_sf"/>
</dbReference>
<dbReference type="Proteomes" id="UP000299102">
    <property type="component" value="Unassembled WGS sequence"/>
</dbReference>
<dbReference type="AlphaFoldDB" id="A0A4C1VT62"/>
<name>A0A4C1VT62_EUMVA</name>
<dbReference type="SUPFAM" id="SSF56219">
    <property type="entry name" value="DNase I-like"/>
    <property type="match status" value="1"/>
</dbReference>
<gene>
    <name evidence="2" type="ORF">EVAR_84733_1</name>
</gene>
<evidence type="ECO:0000259" key="1">
    <source>
        <dbReference type="Pfam" id="PF14529"/>
    </source>
</evidence>
<comment type="caution">
    <text evidence="2">The sequence shown here is derived from an EMBL/GenBank/DDBJ whole genome shotgun (WGS) entry which is preliminary data.</text>
</comment>